<dbReference type="InterPro" id="IPR026015">
    <property type="entry name" value="ATP_synth_OSCP/delta_N_sf"/>
</dbReference>
<evidence type="ECO:0000256" key="3">
    <source>
        <dbReference type="ARBA" id="ARBA00022781"/>
    </source>
</evidence>
<evidence type="ECO:0000313" key="9">
    <source>
        <dbReference type="Proteomes" id="UP000824041"/>
    </source>
</evidence>
<dbReference type="Gene3D" id="1.10.520.20">
    <property type="entry name" value="N-terminal domain of the delta subunit of the F1F0-ATP synthase"/>
    <property type="match status" value="1"/>
</dbReference>
<keyword evidence="7" id="KW-0139">CF(1)</keyword>
<name>A0A9D2IT36_9FIRM</name>
<evidence type="ECO:0000256" key="7">
    <source>
        <dbReference type="HAMAP-Rule" id="MF_01416"/>
    </source>
</evidence>
<dbReference type="Pfam" id="PF00213">
    <property type="entry name" value="OSCP"/>
    <property type="match status" value="1"/>
</dbReference>
<comment type="function">
    <text evidence="7">This protein is part of the stalk that links CF(0) to CF(1). It either transmits conformational changes from CF(0) to CF(1) or is implicated in proton conduction.</text>
</comment>
<evidence type="ECO:0000256" key="5">
    <source>
        <dbReference type="ARBA" id="ARBA00023136"/>
    </source>
</evidence>
<reference evidence="8" key="2">
    <citation type="submission" date="2021-04" db="EMBL/GenBank/DDBJ databases">
        <authorList>
            <person name="Gilroy R."/>
        </authorList>
    </citation>
    <scope>NUCLEOTIDE SEQUENCE</scope>
    <source>
        <strain evidence="8">14324</strain>
    </source>
</reference>
<dbReference type="HAMAP" id="MF_01416">
    <property type="entry name" value="ATP_synth_delta_bact"/>
    <property type="match status" value="1"/>
</dbReference>
<keyword evidence="4 7" id="KW-0406">Ion transport</keyword>
<evidence type="ECO:0000313" key="8">
    <source>
        <dbReference type="EMBL" id="HIZ22468.1"/>
    </source>
</evidence>
<proteinExistence type="inferred from homology"/>
<dbReference type="NCBIfam" id="TIGR01145">
    <property type="entry name" value="ATP_synt_delta"/>
    <property type="match status" value="1"/>
</dbReference>
<evidence type="ECO:0000256" key="2">
    <source>
        <dbReference type="ARBA" id="ARBA00022448"/>
    </source>
</evidence>
<keyword evidence="6 7" id="KW-0066">ATP synthesis</keyword>
<dbReference type="PRINTS" id="PR00125">
    <property type="entry name" value="ATPASEDELTA"/>
</dbReference>
<comment type="similarity">
    <text evidence="7">Belongs to the ATPase delta chain family.</text>
</comment>
<evidence type="ECO:0000256" key="1">
    <source>
        <dbReference type="ARBA" id="ARBA00004370"/>
    </source>
</evidence>
<keyword evidence="3 7" id="KW-0375">Hydrogen ion transport</keyword>
<keyword evidence="5 7" id="KW-0472">Membrane</keyword>
<keyword evidence="7" id="KW-1003">Cell membrane</keyword>
<dbReference type="GO" id="GO:0045259">
    <property type="term" value="C:proton-transporting ATP synthase complex"/>
    <property type="evidence" value="ECO:0007669"/>
    <property type="project" value="UniProtKB-KW"/>
</dbReference>
<protein>
    <recommendedName>
        <fullName evidence="7">ATP synthase subunit delta</fullName>
    </recommendedName>
    <alternativeName>
        <fullName evidence="7">ATP synthase F(1) sector subunit delta</fullName>
    </alternativeName>
    <alternativeName>
        <fullName evidence="7">F-type ATPase subunit delta</fullName>
        <shortName evidence="7">F-ATPase subunit delta</shortName>
    </alternativeName>
</protein>
<comment type="subcellular location">
    <subcellularLocation>
        <location evidence="7">Cell membrane</location>
        <topology evidence="7">Peripheral membrane protein</topology>
    </subcellularLocation>
    <subcellularLocation>
        <location evidence="1">Membrane</location>
    </subcellularLocation>
</comment>
<dbReference type="EMBL" id="DXBU01000091">
    <property type="protein sequence ID" value="HIZ22468.1"/>
    <property type="molecule type" value="Genomic_DNA"/>
</dbReference>
<sequence length="166" mass="19499">MTETANNYARVLYELPIRRESIEEAKQILAVPQVGRALESPVVPWIQKQQVIGRLFPEDMQNFLKVVCRYQKIDQIQDIFYAYDALCLKQNGTLKAVLRYVTPPMEEQKKKIIEFLKRKFHVQAVDLKLEEDKSLAGGFVLSAQGHEFDWSLLGRYKKLRQKLMRR</sequence>
<dbReference type="Proteomes" id="UP000824041">
    <property type="component" value="Unassembled WGS sequence"/>
</dbReference>
<dbReference type="InterPro" id="IPR000711">
    <property type="entry name" value="ATPase_OSCP/dsu"/>
</dbReference>
<organism evidence="8 9">
    <name type="scientific">Candidatus Blautia faecigallinarum</name>
    <dbReference type="NCBI Taxonomy" id="2838488"/>
    <lineage>
        <taxon>Bacteria</taxon>
        <taxon>Bacillati</taxon>
        <taxon>Bacillota</taxon>
        <taxon>Clostridia</taxon>
        <taxon>Lachnospirales</taxon>
        <taxon>Lachnospiraceae</taxon>
        <taxon>Blautia</taxon>
    </lineage>
</organism>
<dbReference type="PANTHER" id="PTHR11910">
    <property type="entry name" value="ATP SYNTHASE DELTA CHAIN"/>
    <property type="match status" value="1"/>
</dbReference>
<dbReference type="AlphaFoldDB" id="A0A9D2IT36"/>
<evidence type="ECO:0000256" key="4">
    <source>
        <dbReference type="ARBA" id="ARBA00023065"/>
    </source>
</evidence>
<comment type="caution">
    <text evidence="8">The sequence shown here is derived from an EMBL/GenBank/DDBJ whole genome shotgun (WGS) entry which is preliminary data.</text>
</comment>
<dbReference type="GO" id="GO:0046933">
    <property type="term" value="F:proton-transporting ATP synthase activity, rotational mechanism"/>
    <property type="evidence" value="ECO:0007669"/>
    <property type="project" value="UniProtKB-UniRule"/>
</dbReference>
<evidence type="ECO:0000256" key="6">
    <source>
        <dbReference type="ARBA" id="ARBA00023310"/>
    </source>
</evidence>
<reference evidence="8" key="1">
    <citation type="journal article" date="2021" name="PeerJ">
        <title>Extensive microbial diversity within the chicken gut microbiome revealed by metagenomics and culture.</title>
        <authorList>
            <person name="Gilroy R."/>
            <person name="Ravi A."/>
            <person name="Getino M."/>
            <person name="Pursley I."/>
            <person name="Horton D.L."/>
            <person name="Alikhan N.F."/>
            <person name="Baker D."/>
            <person name="Gharbi K."/>
            <person name="Hall N."/>
            <person name="Watson M."/>
            <person name="Adriaenssens E.M."/>
            <person name="Foster-Nyarko E."/>
            <person name="Jarju S."/>
            <person name="Secka A."/>
            <person name="Antonio M."/>
            <person name="Oren A."/>
            <person name="Chaudhuri R.R."/>
            <person name="La Ragione R."/>
            <person name="Hildebrand F."/>
            <person name="Pallen M.J."/>
        </authorList>
    </citation>
    <scope>NUCLEOTIDE SEQUENCE</scope>
    <source>
        <strain evidence="8">14324</strain>
    </source>
</reference>
<dbReference type="GO" id="GO:0005886">
    <property type="term" value="C:plasma membrane"/>
    <property type="evidence" value="ECO:0007669"/>
    <property type="project" value="UniProtKB-SubCell"/>
</dbReference>
<keyword evidence="2 7" id="KW-0813">Transport</keyword>
<dbReference type="SUPFAM" id="SSF47928">
    <property type="entry name" value="N-terminal domain of the delta subunit of the F1F0-ATP synthase"/>
    <property type="match status" value="1"/>
</dbReference>
<comment type="function">
    <text evidence="7">F(1)F(0) ATP synthase produces ATP from ADP in the presence of a proton or sodium gradient. F-type ATPases consist of two structural domains, F(1) containing the extramembraneous catalytic core and F(0) containing the membrane proton channel, linked together by a central stalk and a peripheral stalk. During catalysis, ATP synthesis in the catalytic domain of F(1) is coupled via a rotary mechanism of the central stalk subunits to proton translocation.</text>
</comment>
<gene>
    <name evidence="7 8" type="primary">atpH</name>
    <name evidence="8" type="ORF">IAA21_06690</name>
</gene>
<accession>A0A9D2IT36</accession>